<dbReference type="RefSeq" id="WP_112440250.1">
    <property type="nucleotide sequence ID" value="NZ_CP030073.1"/>
</dbReference>
<evidence type="ECO:0000256" key="7">
    <source>
        <dbReference type="SAM" id="MobiDB-lite"/>
    </source>
</evidence>
<gene>
    <name evidence="8" type="ORF">DN051_32525</name>
</gene>
<dbReference type="GO" id="GO:0004497">
    <property type="term" value="F:monooxygenase activity"/>
    <property type="evidence" value="ECO:0007669"/>
    <property type="project" value="UniProtKB-KW"/>
</dbReference>
<dbReference type="AlphaFoldDB" id="A0A2Z4J6W5"/>
<evidence type="ECO:0000313" key="9">
    <source>
        <dbReference type="Proteomes" id="UP000249616"/>
    </source>
</evidence>
<accession>A0A2Z4J6W5</accession>
<dbReference type="FunFam" id="1.10.630.10:FF:000018">
    <property type="entry name" value="Cytochrome P450 monooxygenase"/>
    <property type="match status" value="1"/>
</dbReference>
<keyword evidence="6" id="KW-0503">Monooxygenase</keyword>
<dbReference type="InterPro" id="IPR001128">
    <property type="entry name" value="Cyt_P450"/>
</dbReference>
<dbReference type="InterPro" id="IPR036396">
    <property type="entry name" value="Cyt_P450_sf"/>
</dbReference>
<dbReference type="Proteomes" id="UP000249616">
    <property type="component" value="Chromosome"/>
</dbReference>
<name>A0A2Z4J6W5_9ACTN</name>
<proteinExistence type="inferred from homology"/>
<dbReference type="SUPFAM" id="SSF48264">
    <property type="entry name" value="Cytochrome P450"/>
    <property type="match status" value="1"/>
</dbReference>
<evidence type="ECO:0000256" key="4">
    <source>
        <dbReference type="ARBA" id="ARBA00023002"/>
    </source>
</evidence>
<dbReference type="PANTHER" id="PTHR46696:SF1">
    <property type="entry name" value="CYTOCHROME P450 YJIB-RELATED"/>
    <property type="match status" value="1"/>
</dbReference>
<keyword evidence="9" id="KW-1185">Reference proteome</keyword>
<dbReference type="GO" id="GO:0005506">
    <property type="term" value="F:iron ion binding"/>
    <property type="evidence" value="ECO:0007669"/>
    <property type="project" value="InterPro"/>
</dbReference>
<dbReference type="PRINTS" id="PR00385">
    <property type="entry name" value="P450"/>
</dbReference>
<evidence type="ECO:0000256" key="3">
    <source>
        <dbReference type="ARBA" id="ARBA00022723"/>
    </source>
</evidence>
<feature type="region of interest" description="Disordered" evidence="7">
    <location>
        <begin position="58"/>
        <end position="89"/>
    </location>
</feature>
<protein>
    <submittedName>
        <fullName evidence="8">Cytochrome P450</fullName>
    </submittedName>
</protein>
<dbReference type="Pfam" id="PF00067">
    <property type="entry name" value="p450"/>
    <property type="match status" value="1"/>
</dbReference>
<dbReference type="GO" id="GO:0016705">
    <property type="term" value="F:oxidoreductase activity, acting on paired donors, with incorporation or reduction of molecular oxygen"/>
    <property type="evidence" value="ECO:0007669"/>
    <property type="project" value="InterPro"/>
</dbReference>
<dbReference type="KEGG" id="scad:DN051_32525"/>
<evidence type="ECO:0000256" key="2">
    <source>
        <dbReference type="ARBA" id="ARBA00022617"/>
    </source>
</evidence>
<evidence type="ECO:0000256" key="5">
    <source>
        <dbReference type="ARBA" id="ARBA00023004"/>
    </source>
</evidence>
<keyword evidence="5" id="KW-0408">Iron</keyword>
<keyword evidence="3" id="KW-0479">Metal-binding</keyword>
<dbReference type="PANTHER" id="PTHR46696">
    <property type="entry name" value="P450, PUTATIVE (EUROFUNG)-RELATED"/>
    <property type="match status" value="1"/>
</dbReference>
<keyword evidence="4" id="KW-0560">Oxidoreductase</keyword>
<dbReference type="PRINTS" id="PR00359">
    <property type="entry name" value="BP450"/>
</dbReference>
<evidence type="ECO:0000313" key="8">
    <source>
        <dbReference type="EMBL" id="AWW40819.1"/>
    </source>
</evidence>
<dbReference type="GO" id="GO:0020037">
    <property type="term" value="F:heme binding"/>
    <property type="evidence" value="ECO:0007669"/>
    <property type="project" value="InterPro"/>
</dbReference>
<organism evidence="8 9">
    <name type="scientific">Streptomyces cadmiisoli</name>
    <dbReference type="NCBI Taxonomy" id="2184053"/>
    <lineage>
        <taxon>Bacteria</taxon>
        <taxon>Bacillati</taxon>
        <taxon>Actinomycetota</taxon>
        <taxon>Actinomycetes</taxon>
        <taxon>Kitasatosporales</taxon>
        <taxon>Streptomycetaceae</taxon>
        <taxon>Streptomyces</taxon>
        <taxon>Streptomyces aurantiacus group</taxon>
    </lineage>
</organism>
<dbReference type="Gene3D" id="1.10.630.10">
    <property type="entry name" value="Cytochrome P450"/>
    <property type="match status" value="1"/>
</dbReference>
<dbReference type="InterPro" id="IPR002397">
    <property type="entry name" value="Cyt_P450_B"/>
</dbReference>
<evidence type="ECO:0000256" key="6">
    <source>
        <dbReference type="ARBA" id="ARBA00023033"/>
    </source>
</evidence>
<keyword evidence="2" id="KW-0349">Heme</keyword>
<comment type="similarity">
    <text evidence="1">Belongs to the cytochrome P450 family.</text>
</comment>
<sequence>MTQSLLHQILDYANRADPYPLYEELRKTPVHHDEGGPYVIGTYYEIRSLLHDPRISSDASNLASTAGDPLAESSQGDSALPPSFLRLDPPEHDRLRRMTNRPFGPPHSPHRVDGMRPELHEIVTGLIDGIGDTDRIDLVEAVSYPFPVTVICRLLGVPREDEARFHSWADTIAASLDPDPDADPAERGKVAHDARMQLGMYLAGLIEERRKNPGDDMLSELATAKGPDGAMTTMELLSTAALLLIAGHETTVNLVTNGMLTLLRHPDVLRRLRAEPRLAVPLVEELLRYEPPVQLVPQRTTLADIEVHGVTIPKGASLWLVLASGNRDPKRFENPDRFDPDRRDNQHLGLGSGIHSCFGAPLARLEAQTALAELARRLENPRLLEDPPPYRQNAVLRGPRHLPIACDGIRP</sequence>
<dbReference type="CDD" id="cd20625">
    <property type="entry name" value="CYP164-like"/>
    <property type="match status" value="1"/>
</dbReference>
<evidence type="ECO:0000256" key="1">
    <source>
        <dbReference type="ARBA" id="ARBA00010617"/>
    </source>
</evidence>
<dbReference type="EMBL" id="CP030073">
    <property type="protein sequence ID" value="AWW40819.1"/>
    <property type="molecule type" value="Genomic_DNA"/>
</dbReference>
<reference evidence="8 9" key="1">
    <citation type="journal article" date="2019" name="Int. J. Syst. Evol. Microbiol.">
        <title>Streptomyces cadmiisoli sp. nov., a novel actinomycete isolated from cadmium-contaminated soil.</title>
        <authorList>
            <person name="Li K."/>
            <person name="Tang X."/>
            <person name="Zhao J."/>
            <person name="Guo Y."/>
            <person name="Tang Y."/>
            <person name="Gao J."/>
        </authorList>
    </citation>
    <scope>NUCLEOTIDE SEQUENCE [LARGE SCALE GENOMIC DNA]</scope>
    <source>
        <strain evidence="8 9">ZFG47</strain>
    </source>
</reference>